<evidence type="ECO:0000256" key="1">
    <source>
        <dbReference type="ARBA" id="ARBA00022679"/>
    </source>
</evidence>
<keyword evidence="3" id="KW-0540">Nuclease</keyword>
<dbReference type="Proteomes" id="UP000030759">
    <property type="component" value="Unassembled WGS sequence"/>
</dbReference>
<reference evidence="9" key="1">
    <citation type="journal article" date="2013" name="Nat. Biotechnol.">
        <title>Chinese hamster genome sequenced from sorted chromosomes.</title>
        <authorList>
            <person name="Brinkrolf K."/>
            <person name="Rupp O."/>
            <person name="Laux H."/>
            <person name="Kollin F."/>
            <person name="Ernst W."/>
            <person name="Linke B."/>
            <person name="Kofler R."/>
            <person name="Romand S."/>
            <person name="Hesse F."/>
            <person name="Budach W.E."/>
            <person name="Galosy S."/>
            <person name="Muller D."/>
            <person name="Noll T."/>
            <person name="Wienberg J."/>
            <person name="Jostock T."/>
            <person name="Leonard M."/>
            <person name="Grillari J."/>
            <person name="Tauch A."/>
            <person name="Goesmann A."/>
            <person name="Helk B."/>
            <person name="Mott J.E."/>
            <person name="Puhler A."/>
            <person name="Borth N."/>
        </authorList>
    </citation>
    <scope>NUCLEOTIDE SEQUENCE [LARGE SCALE GENOMIC DNA]</scope>
    <source>
        <strain evidence="9">17A/GY</strain>
    </source>
</reference>
<gene>
    <name evidence="8" type="ORF">H671_2g6053</name>
</gene>
<dbReference type="EC" id="3.1.26.4" evidence="8"/>
<dbReference type="PROSITE" id="PS50994">
    <property type="entry name" value="INTEGRASE"/>
    <property type="match status" value="1"/>
</dbReference>
<evidence type="ECO:0000259" key="7">
    <source>
        <dbReference type="PROSITE" id="PS50994"/>
    </source>
</evidence>
<dbReference type="AlphaFoldDB" id="A0A061IHS8"/>
<evidence type="ECO:0000313" key="9">
    <source>
        <dbReference type="Proteomes" id="UP000030759"/>
    </source>
</evidence>
<dbReference type="EMBL" id="KE668040">
    <property type="protein sequence ID" value="ERE84331.1"/>
    <property type="molecule type" value="Genomic_DNA"/>
</dbReference>
<evidence type="ECO:0000256" key="6">
    <source>
        <dbReference type="ARBA" id="ARBA00022918"/>
    </source>
</evidence>
<sequence length="79" mass="8509">MDVTHIPEFGILKYVHVSVDTCSGVIHATPLSGEKARNVIAHCLEALAAWGMPQQLKTDNGPAYTADLSSVSRAQVRCM</sequence>
<keyword evidence="5 8" id="KW-0378">Hydrolase</keyword>
<accession>A0A061IHS8</accession>
<dbReference type="GO" id="GO:0015074">
    <property type="term" value="P:DNA integration"/>
    <property type="evidence" value="ECO:0007669"/>
    <property type="project" value="InterPro"/>
</dbReference>
<name>A0A061IHS8_CRIGR</name>
<dbReference type="Gene3D" id="3.30.420.10">
    <property type="entry name" value="Ribonuclease H-like superfamily/Ribonuclease H"/>
    <property type="match status" value="1"/>
</dbReference>
<feature type="domain" description="Integrase catalytic" evidence="7">
    <location>
        <begin position="1"/>
        <end position="79"/>
    </location>
</feature>
<dbReference type="PANTHER" id="PTHR41694:SF3">
    <property type="entry name" value="RNA-DIRECTED DNA POLYMERASE-RELATED"/>
    <property type="match status" value="1"/>
</dbReference>
<dbReference type="GO" id="GO:0003964">
    <property type="term" value="F:RNA-directed DNA polymerase activity"/>
    <property type="evidence" value="ECO:0007669"/>
    <property type="project" value="UniProtKB-KW"/>
</dbReference>
<protein>
    <submittedName>
        <fullName evidence="8">Putative Pol polyprotein</fullName>
        <ecNumber evidence="8">3.1.26.4</ecNumber>
    </submittedName>
</protein>
<keyword evidence="2" id="KW-0548">Nucleotidyltransferase</keyword>
<keyword evidence="6" id="KW-0695">RNA-directed DNA polymerase</keyword>
<evidence type="ECO:0000256" key="5">
    <source>
        <dbReference type="ARBA" id="ARBA00022801"/>
    </source>
</evidence>
<organism evidence="8 9">
    <name type="scientific">Cricetulus griseus</name>
    <name type="common">Chinese hamster</name>
    <name type="synonym">Cricetulus barabensis griseus</name>
    <dbReference type="NCBI Taxonomy" id="10029"/>
    <lineage>
        <taxon>Eukaryota</taxon>
        <taxon>Metazoa</taxon>
        <taxon>Chordata</taxon>
        <taxon>Craniata</taxon>
        <taxon>Vertebrata</taxon>
        <taxon>Euteleostomi</taxon>
        <taxon>Mammalia</taxon>
        <taxon>Eutheria</taxon>
        <taxon>Euarchontoglires</taxon>
        <taxon>Glires</taxon>
        <taxon>Rodentia</taxon>
        <taxon>Myomorpha</taxon>
        <taxon>Muroidea</taxon>
        <taxon>Cricetidae</taxon>
        <taxon>Cricetinae</taxon>
        <taxon>Cricetulus</taxon>
    </lineage>
</organism>
<dbReference type="GO" id="GO:0004523">
    <property type="term" value="F:RNA-DNA hybrid ribonuclease activity"/>
    <property type="evidence" value="ECO:0007669"/>
    <property type="project" value="UniProtKB-EC"/>
</dbReference>
<evidence type="ECO:0000256" key="3">
    <source>
        <dbReference type="ARBA" id="ARBA00022722"/>
    </source>
</evidence>
<dbReference type="PANTHER" id="PTHR41694">
    <property type="entry name" value="ENDOGENOUS RETROVIRUS GROUP K MEMBER POL PROTEIN"/>
    <property type="match status" value="1"/>
</dbReference>
<evidence type="ECO:0000256" key="4">
    <source>
        <dbReference type="ARBA" id="ARBA00022759"/>
    </source>
</evidence>
<dbReference type="GO" id="GO:0035613">
    <property type="term" value="F:RNA stem-loop binding"/>
    <property type="evidence" value="ECO:0007669"/>
    <property type="project" value="TreeGrafter"/>
</dbReference>
<dbReference type="InterPro" id="IPR012337">
    <property type="entry name" value="RNaseH-like_sf"/>
</dbReference>
<keyword evidence="4" id="KW-0255">Endonuclease</keyword>
<evidence type="ECO:0000313" key="8">
    <source>
        <dbReference type="EMBL" id="ERE84331.1"/>
    </source>
</evidence>
<dbReference type="InterPro" id="IPR036397">
    <property type="entry name" value="RNaseH_sf"/>
</dbReference>
<dbReference type="InterPro" id="IPR001584">
    <property type="entry name" value="Integrase_cat-core"/>
</dbReference>
<evidence type="ECO:0000256" key="2">
    <source>
        <dbReference type="ARBA" id="ARBA00022695"/>
    </source>
</evidence>
<dbReference type="Pfam" id="PF00665">
    <property type="entry name" value="rve"/>
    <property type="match status" value="1"/>
</dbReference>
<keyword evidence="1" id="KW-0808">Transferase</keyword>
<proteinExistence type="predicted"/>
<dbReference type="SUPFAM" id="SSF53098">
    <property type="entry name" value="Ribonuclease H-like"/>
    <property type="match status" value="1"/>
</dbReference>